<sequence length="254" mass="27778">MGKKTLAPRSLGIRIVTVVAVLFTGWHVLASFLWIAPPTPLRDVVPGNALTSYMIPMFGQSWSVFAPEPINGDYRFEVRAWAAPNGGEPELQDWVDATAVELSMLRNNLFPPRAGIQSSELASTVKGRYDALTDEQKKVVALGYFKGDDAEARMGEALGGGGQNAAVNNYLFADRMARAYATQVATALWGTPDRVQFRVSRTNVIPFAERNNPEAKRPAAQVADIGWRADLVKEGQSDAAFGDIFRAQYEGINK</sequence>
<accession>A0A3L7A1S5</accession>
<dbReference type="RefSeq" id="WP_121649494.1">
    <property type="nucleotide sequence ID" value="NZ_RCUX01000012.1"/>
</dbReference>
<evidence type="ECO:0000256" key="1">
    <source>
        <dbReference type="SAM" id="Phobius"/>
    </source>
</evidence>
<reference evidence="2 3" key="1">
    <citation type="submission" date="2018-10" db="EMBL/GenBank/DDBJ databases">
        <authorList>
            <person name="Li J."/>
        </authorList>
    </citation>
    <scope>NUCLEOTIDE SEQUENCE [LARGE SCALE GENOMIC DNA]</scope>
    <source>
        <strain evidence="2 3">IF 016277</strain>
    </source>
</reference>
<protein>
    <submittedName>
        <fullName evidence="2">Uncharacterized protein</fullName>
    </submittedName>
</protein>
<dbReference type="Pfam" id="PF19136">
    <property type="entry name" value="DUF5819"/>
    <property type="match status" value="1"/>
</dbReference>
<feature type="transmembrane region" description="Helical" evidence="1">
    <location>
        <begin position="12"/>
        <end position="36"/>
    </location>
</feature>
<dbReference type="OrthoDB" id="9342777at2"/>
<keyword evidence="3" id="KW-1185">Reference proteome</keyword>
<dbReference type="InterPro" id="IPR043857">
    <property type="entry name" value="DUF5819"/>
</dbReference>
<organism evidence="2 3">
    <name type="scientific">Mycetocola tolaasinivorans</name>
    <dbReference type="NCBI Taxonomy" id="76635"/>
    <lineage>
        <taxon>Bacteria</taxon>
        <taxon>Bacillati</taxon>
        <taxon>Actinomycetota</taxon>
        <taxon>Actinomycetes</taxon>
        <taxon>Micrococcales</taxon>
        <taxon>Microbacteriaceae</taxon>
        <taxon>Mycetocola</taxon>
    </lineage>
</organism>
<comment type="caution">
    <text evidence="2">The sequence shown here is derived from an EMBL/GenBank/DDBJ whole genome shotgun (WGS) entry which is preliminary data.</text>
</comment>
<gene>
    <name evidence="2" type="ORF">D9V32_13765</name>
</gene>
<evidence type="ECO:0000313" key="3">
    <source>
        <dbReference type="Proteomes" id="UP000272503"/>
    </source>
</evidence>
<name>A0A3L7A1S5_9MICO</name>
<keyword evidence="1" id="KW-0472">Membrane</keyword>
<keyword evidence="1" id="KW-0812">Transmembrane</keyword>
<dbReference type="Proteomes" id="UP000272503">
    <property type="component" value="Unassembled WGS sequence"/>
</dbReference>
<proteinExistence type="predicted"/>
<dbReference type="EMBL" id="RCUX01000012">
    <property type="protein sequence ID" value="RLP74107.1"/>
    <property type="molecule type" value="Genomic_DNA"/>
</dbReference>
<keyword evidence="1" id="KW-1133">Transmembrane helix</keyword>
<evidence type="ECO:0000313" key="2">
    <source>
        <dbReference type="EMBL" id="RLP74107.1"/>
    </source>
</evidence>
<dbReference type="AlphaFoldDB" id="A0A3L7A1S5"/>